<gene>
    <name evidence="6" type="ORF">BJ875DRAFT_116777</name>
</gene>
<sequence>MVRVVVAGGSGNVAREVIDALLTAGHQVTIFSRKDVSSLKEEGLDAVQVNYTNKPQLIELLEGINTVLSFVVVAQDPGNVAQKTLIDASIEAGVKRFAPNEWSTRSRSGVSWYEAKDEVHDYLKSVNKEKKILEYTLFQPGLFLNYLSYPHNSAKHFHNTELQYDFENRRAIVLGDGTDRITFTTIQDLGAVVAAAVGFDGNWPETGGIRGGQITVNELIRLGEKIRGASFDVVSVTKADLEAGNLTTSWIPTFTHPNVNADELQPTSPIPGQSPPDPQDAFSRLVVRGSLLAIHRGVWDVSDEWNRLLPDLKRTSIEDFLDSTWKGKP</sequence>
<dbReference type="InterPro" id="IPR008030">
    <property type="entry name" value="NmrA-like"/>
</dbReference>
<evidence type="ECO:0000313" key="7">
    <source>
        <dbReference type="Proteomes" id="UP000824998"/>
    </source>
</evidence>
<evidence type="ECO:0000256" key="2">
    <source>
        <dbReference type="ARBA" id="ARBA00022857"/>
    </source>
</evidence>
<comment type="caution">
    <text evidence="6">The sequence shown here is derived from an EMBL/GenBank/DDBJ whole genome shotgun (WGS) entry which is preliminary data.</text>
</comment>
<proteinExistence type="inferred from homology"/>
<keyword evidence="3" id="KW-0560">Oxidoreductase</keyword>
<evidence type="ECO:0000256" key="3">
    <source>
        <dbReference type="ARBA" id="ARBA00023002"/>
    </source>
</evidence>
<organism evidence="6 7">
    <name type="scientific">Amylocarpus encephaloides</name>
    <dbReference type="NCBI Taxonomy" id="45428"/>
    <lineage>
        <taxon>Eukaryota</taxon>
        <taxon>Fungi</taxon>
        <taxon>Dikarya</taxon>
        <taxon>Ascomycota</taxon>
        <taxon>Pezizomycotina</taxon>
        <taxon>Leotiomycetes</taxon>
        <taxon>Helotiales</taxon>
        <taxon>Helotiales incertae sedis</taxon>
        <taxon>Amylocarpus</taxon>
    </lineage>
</organism>
<comment type="similarity">
    <text evidence="1">Belongs to the NmrA-type oxidoreductase family. Isoflavone reductase subfamily.</text>
</comment>
<reference evidence="6" key="1">
    <citation type="journal article" date="2021" name="IMA Fungus">
        <title>Genomic characterization of three marine fungi, including Emericellopsis atlantica sp. nov. with signatures of a generalist lifestyle and marine biomass degradation.</title>
        <authorList>
            <person name="Hagestad O.C."/>
            <person name="Hou L."/>
            <person name="Andersen J.H."/>
            <person name="Hansen E.H."/>
            <person name="Altermark B."/>
            <person name="Li C."/>
            <person name="Kuhnert E."/>
            <person name="Cox R.J."/>
            <person name="Crous P.W."/>
            <person name="Spatafora J.W."/>
            <person name="Lail K."/>
            <person name="Amirebrahimi M."/>
            <person name="Lipzen A."/>
            <person name="Pangilinan J."/>
            <person name="Andreopoulos W."/>
            <person name="Hayes R.D."/>
            <person name="Ng V."/>
            <person name="Grigoriev I.V."/>
            <person name="Jackson S.A."/>
            <person name="Sutton T.D.S."/>
            <person name="Dobson A.D.W."/>
            <person name="Rama T."/>
        </authorList>
    </citation>
    <scope>NUCLEOTIDE SEQUENCE</scope>
    <source>
        <strain evidence="6">TRa018bII</strain>
    </source>
</reference>
<dbReference type="PANTHER" id="PTHR47706:SF4">
    <property type="entry name" value="NMRA-LIKE DOMAIN-CONTAINING PROTEIN"/>
    <property type="match status" value="1"/>
</dbReference>
<dbReference type="PANTHER" id="PTHR47706">
    <property type="entry name" value="NMRA-LIKE FAMILY PROTEIN"/>
    <property type="match status" value="1"/>
</dbReference>
<evidence type="ECO:0000256" key="1">
    <source>
        <dbReference type="ARBA" id="ARBA00005725"/>
    </source>
</evidence>
<dbReference type="Gene3D" id="3.40.50.720">
    <property type="entry name" value="NAD(P)-binding Rossmann-like Domain"/>
    <property type="match status" value="1"/>
</dbReference>
<dbReference type="EMBL" id="MU251599">
    <property type="protein sequence ID" value="KAG9231482.1"/>
    <property type="molecule type" value="Genomic_DNA"/>
</dbReference>
<evidence type="ECO:0000313" key="6">
    <source>
        <dbReference type="EMBL" id="KAG9231482.1"/>
    </source>
</evidence>
<feature type="compositionally biased region" description="Pro residues" evidence="4">
    <location>
        <begin position="268"/>
        <end position="278"/>
    </location>
</feature>
<keyword evidence="7" id="KW-1185">Reference proteome</keyword>
<dbReference type="OrthoDB" id="10000533at2759"/>
<dbReference type="AlphaFoldDB" id="A0A9P7YE13"/>
<dbReference type="GO" id="GO:0016491">
    <property type="term" value="F:oxidoreductase activity"/>
    <property type="evidence" value="ECO:0007669"/>
    <property type="project" value="UniProtKB-KW"/>
</dbReference>
<dbReference type="InterPro" id="IPR036291">
    <property type="entry name" value="NAD(P)-bd_dom_sf"/>
</dbReference>
<keyword evidence="2" id="KW-0521">NADP</keyword>
<accession>A0A9P7YE13</accession>
<evidence type="ECO:0000256" key="4">
    <source>
        <dbReference type="SAM" id="MobiDB-lite"/>
    </source>
</evidence>
<dbReference type="Proteomes" id="UP000824998">
    <property type="component" value="Unassembled WGS sequence"/>
</dbReference>
<feature type="region of interest" description="Disordered" evidence="4">
    <location>
        <begin position="260"/>
        <end position="279"/>
    </location>
</feature>
<dbReference type="SUPFAM" id="SSF51735">
    <property type="entry name" value="NAD(P)-binding Rossmann-fold domains"/>
    <property type="match status" value="1"/>
</dbReference>
<dbReference type="Gene3D" id="3.90.25.10">
    <property type="entry name" value="UDP-galactose 4-epimerase, domain 1"/>
    <property type="match status" value="1"/>
</dbReference>
<name>A0A9P7YE13_9HELO</name>
<feature type="domain" description="NmrA-like" evidence="5">
    <location>
        <begin position="3"/>
        <end position="240"/>
    </location>
</feature>
<dbReference type="InterPro" id="IPR051609">
    <property type="entry name" value="NmrA/Isoflavone_reductase-like"/>
</dbReference>
<evidence type="ECO:0000259" key="5">
    <source>
        <dbReference type="Pfam" id="PF05368"/>
    </source>
</evidence>
<dbReference type="Pfam" id="PF05368">
    <property type="entry name" value="NmrA"/>
    <property type="match status" value="1"/>
</dbReference>
<protein>
    <submittedName>
        <fullName evidence="6">NmrA-like family protein-like protein</fullName>
    </submittedName>
</protein>